<accession>A0AAQ3NMX8</accession>
<keyword evidence="3" id="KW-1185">Reference proteome</keyword>
<keyword evidence="1" id="KW-0472">Membrane</keyword>
<name>A0AAQ3NMX8_VIGMU</name>
<evidence type="ECO:0000256" key="1">
    <source>
        <dbReference type="SAM" id="Phobius"/>
    </source>
</evidence>
<dbReference type="Proteomes" id="UP001374535">
    <property type="component" value="Chromosome 5"/>
</dbReference>
<evidence type="ECO:0000313" key="3">
    <source>
        <dbReference type="Proteomes" id="UP001374535"/>
    </source>
</evidence>
<gene>
    <name evidence="2" type="ORF">V8G54_016420</name>
</gene>
<sequence length="113" mass="13694">MYNRMMHHPNISFKQNICYSLTNLLKYKLTRVELRTKKHVFHCILNKNINQSLRSPHTRCTYKIENTKIKENTNCLHVCFCMMFVMLKSPWLVWINQWHKSQGPNNVFYQFVG</sequence>
<organism evidence="2 3">
    <name type="scientific">Vigna mungo</name>
    <name type="common">Black gram</name>
    <name type="synonym">Phaseolus mungo</name>
    <dbReference type="NCBI Taxonomy" id="3915"/>
    <lineage>
        <taxon>Eukaryota</taxon>
        <taxon>Viridiplantae</taxon>
        <taxon>Streptophyta</taxon>
        <taxon>Embryophyta</taxon>
        <taxon>Tracheophyta</taxon>
        <taxon>Spermatophyta</taxon>
        <taxon>Magnoliopsida</taxon>
        <taxon>eudicotyledons</taxon>
        <taxon>Gunneridae</taxon>
        <taxon>Pentapetalae</taxon>
        <taxon>rosids</taxon>
        <taxon>fabids</taxon>
        <taxon>Fabales</taxon>
        <taxon>Fabaceae</taxon>
        <taxon>Papilionoideae</taxon>
        <taxon>50 kb inversion clade</taxon>
        <taxon>NPAAA clade</taxon>
        <taxon>indigoferoid/millettioid clade</taxon>
        <taxon>Phaseoleae</taxon>
        <taxon>Vigna</taxon>
    </lineage>
</organism>
<keyword evidence="1" id="KW-1133">Transmembrane helix</keyword>
<dbReference type="AlphaFoldDB" id="A0AAQ3NMX8"/>
<keyword evidence="1" id="KW-0812">Transmembrane</keyword>
<evidence type="ECO:0000313" key="2">
    <source>
        <dbReference type="EMBL" id="WVZ11890.1"/>
    </source>
</evidence>
<protein>
    <submittedName>
        <fullName evidence="2">Uncharacterized protein</fullName>
    </submittedName>
</protein>
<feature type="transmembrane region" description="Helical" evidence="1">
    <location>
        <begin position="75"/>
        <end position="95"/>
    </location>
</feature>
<reference evidence="2 3" key="1">
    <citation type="journal article" date="2023" name="Life. Sci Alliance">
        <title>Evolutionary insights into 3D genome organization and epigenetic landscape of Vigna mungo.</title>
        <authorList>
            <person name="Junaid A."/>
            <person name="Singh B."/>
            <person name="Bhatia S."/>
        </authorList>
    </citation>
    <scope>NUCLEOTIDE SEQUENCE [LARGE SCALE GENOMIC DNA]</scope>
    <source>
        <strain evidence="2">Urdbean</strain>
    </source>
</reference>
<dbReference type="EMBL" id="CP144696">
    <property type="protein sequence ID" value="WVZ11890.1"/>
    <property type="molecule type" value="Genomic_DNA"/>
</dbReference>
<proteinExistence type="predicted"/>